<evidence type="ECO:0000313" key="1">
    <source>
        <dbReference type="EMBL" id="QOR59816.1"/>
    </source>
</evidence>
<protein>
    <submittedName>
        <fullName evidence="1">Uncharacterized protein</fullName>
    </submittedName>
</protein>
<dbReference type="Proteomes" id="UP000594097">
    <property type="component" value="Segment"/>
</dbReference>
<keyword evidence="2" id="KW-1185">Reference proteome</keyword>
<proteinExistence type="predicted"/>
<name>A0A7M1RZW0_9CAUD</name>
<sequence length="108" mass="12505">MKWYNVVILGLLILGFIFVLGYQLGINANKDEQVYQSKIDSLKSALKSQIKVYNFKLDSLNKDIDSLDKVKNKIIIKYKDAYEKVIDVDSITNDSIIMYISTKIHNKR</sequence>
<dbReference type="KEGG" id="vg:65130428"/>
<reference evidence="1 2" key="1">
    <citation type="submission" date="2020-07" db="EMBL/GenBank/DDBJ databases">
        <title>Taxonomic proposal: Crassvirales, a new order of highly abundant and diverse bacterial viruses.</title>
        <authorList>
            <person name="Shkoporov A.N."/>
            <person name="Stockdale S.R."/>
            <person name="Guerin E."/>
            <person name="Ross R.P."/>
            <person name="Hill C."/>
        </authorList>
    </citation>
    <scope>NUCLEOTIDE SEQUENCE [LARGE SCALE GENOMIC DNA]</scope>
</reference>
<dbReference type="GeneID" id="65130428"/>
<dbReference type="RefSeq" id="YP_010111974.1">
    <property type="nucleotide sequence ID" value="NC_055886.1"/>
</dbReference>
<evidence type="ECO:0000313" key="2">
    <source>
        <dbReference type="Proteomes" id="UP000594097"/>
    </source>
</evidence>
<organism evidence="1 2">
    <name type="scientific">uncultured phage cr127_1</name>
    <dbReference type="NCBI Taxonomy" id="2772077"/>
    <lineage>
        <taxon>Viruses</taxon>
        <taxon>Duplodnaviria</taxon>
        <taxon>Heunggongvirae</taxon>
        <taxon>Uroviricota</taxon>
        <taxon>Caudoviricetes</taxon>
        <taxon>Crassvirales</taxon>
        <taxon>Crevaviridae</taxon>
        <taxon>Doltivirinae</taxon>
        <taxon>Kahucivirus</taxon>
        <taxon>Kahucivirus intestinalis</taxon>
    </lineage>
</organism>
<accession>A0A7M1RZW0</accession>
<dbReference type="EMBL" id="MT774393">
    <property type="protein sequence ID" value="QOR59816.1"/>
    <property type="molecule type" value="Genomic_DNA"/>
</dbReference>